<organism evidence="5 6">
    <name type="scientific">Metabacillus litoralis</name>
    <dbReference type="NCBI Taxonomy" id="152268"/>
    <lineage>
        <taxon>Bacteria</taxon>
        <taxon>Bacillati</taxon>
        <taxon>Bacillota</taxon>
        <taxon>Bacilli</taxon>
        <taxon>Bacillales</taxon>
        <taxon>Bacillaceae</taxon>
        <taxon>Metabacillus</taxon>
    </lineage>
</organism>
<dbReference type="GO" id="GO:0046872">
    <property type="term" value="F:metal ion binding"/>
    <property type="evidence" value="ECO:0007669"/>
    <property type="project" value="UniProtKB-KW"/>
</dbReference>
<keyword evidence="3" id="KW-0378">Hydrolase</keyword>
<comment type="similarity">
    <text evidence="1">Belongs to the metallo-dependent hydrolases superfamily. TatD-type hydrolase family.</text>
</comment>
<feature type="binding site" evidence="4">
    <location>
        <position position="93"/>
    </location>
    <ligand>
        <name>a divalent metal cation</name>
        <dbReference type="ChEBI" id="CHEBI:60240"/>
        <label>1</label>
    </ligand>
</feature>
<dbReference type="InterPro" id="IPR001130">
    <property type="entry name" value="TatD-like"/>
</dbReference>
<evidence type="ECO:0000256" key="3">
    <source>
        <dbReference type="ARBA" id="ARBA00022801"/>
    </source>
</evidence>
<feature type="binding site" evidence="4">
    <location>
        <position position="206"/>
    </location>
    <ligand>
        <name>a divalent metal cation</name>
        <dbReference type="ChEBI" id="CHEBI:60240"/>
        <label>1</label>
    </ligand>
</feature>
<name>A0A5C6W032_9BACI</name>
<dbReference type="OrthoDB" id="9775608at2"/>
<keyword evidence="6" id="KW-1185">Reference proteome</keyword>
<dbReference type="RefSeq" id="WP_146949449.1">
    <property type="nucleotide sequence ID" value="NZ_VOQF01000008.1"/>
</dbReference>
<feature type="binding site" evidence="4">
    <location>
        <position position="8"/>
    </location>
    <ligand>
        <name>a divalent metal cation</name>
        <dbReference type="ChEBI" id="CHEBI:60240"/>
        <label>1</label>
    </ligand>
</feature>
<dbReference type="Gene3D" id="3.20.20.140">
    <property type="entry name" value="Metal-dependent hydrolases"/>
    <property type="match status" value="1"/>
</dbReference>
<dbReference type="InterPro" id="IPR018228">
    <property type="entry name" value="DNase_TatD-rel_CS"/>
</dbReference>
<evidence type="ECO:0000313" key="6">
    <source>
        <dbReference type="Proteomes" id="UP000321363"/>
    </source>
</evidence>
<evidence type="ECO:0000256" key="4">
    <source>
        <dbReference type="PIRSR" id="PIRSR005902-1"/>
    </source>
</evidence>
<accession>A0A5C6W032</accession>
<dbReference type="SUPFAM" id="SSF51556">
    <property type="entry name" value="Metallo-dependent hydrolases"/>
    <property type="match status" value="1"/>
</dbReference>
<sequence length="259" mass="30185">MTIDAHIHLDQYSEELVERYIQTWIESGVQSVVAVSTNLKSSYKTLKLKQKYPTFIRAAIGHHPEDAPPLQRELHELLNLIKKEKHLISAIGEIGLPTYNKKELYELYHEEVFVETIEQFIQVAKTEALPVSLHAVHEESEKVLNLLKKHYIRKAHFHWLKTSQETANEIICCGYYVSVTPEVCYRKRDQKLVQLIPVDQLLIETDGPWQFNEMFMGRETTPLFLEDILTCLSNILSTPREGLRKKILENTEQLYINKS</sequence>
<dbReference type="PANTHER" id="PTHR46317">
    <property type="entry name" value="HYDROLASE OF PHP SUPERFAMILY-RELATED PROTEIN"/>
    <property type="match status" value="1"/>
</dbReference>
<dbReference type="GO" id="GO:0016788">
    <property type="term" value="F:hydrolase activity, acting on ester bonds"/>
    <property type="evidence" value="ECO:0007669"/>
    <property type="project" value="InterPro"/>
</dbReference>
<reference evidence="5 6" key="1">
    <citation type="journal article" date="2005" name="Int. J. Syst. Evol. Microbiol.">
        <title>Bacillus litoralis sp. nov., isolated from a tidal flat of the Yellow Sea in Korea.</title>
        <authorList>
            <person name="Yoon J.H."/>
            <person name="Oh T.K."/>
        </authorList>
    </citation>
    <scope>NUCLEOTIDE SEQUENCE [LARGE SCALE GENOMIC DNA]</scope>
    <source>
        <strain evidence="5 6">SW-211</strain>
    </source>
</reference>
<feature type="binding site" evidence="4">
    <location>
        <position position="6"/>
    </location>
    <ligand>
        <name>a divalent metal cation</name>
        <dbReference type="ChEBI" id="CHEBI:60240"/>
        <label>1</label>
    </ligand>
</feature>
<protein>
    <submittedName>
        <fullName evidence="5">TatD family deoxyribonuclease</fullName>
    </submittedName>
</protein>
<dbReference type="InterPro" id="IPR032466">
    <property type="entry name" value="Metal_Hydrolase"/>
</dbReference>
<dbReference type="Pfam" id="PF01026">
    <property type="entry name" value="TatD_DNase"/>
    <property type="match status" value="1"/>
</dbReference>
<dbReference type="EMBL" id="VOQF01000008">
    <property type="protein sequence ID" value="TXC89650.1"/>
    <property type="molecule type" value="Genomic_DNA"/>
</dbReference>
<dbReference type="Proteomes" id="UP000321363">
    <property type="component" value="Unassembled WGS sequence"/>
</dbReference>
<dbReference type="PANTHER" id="PTHR46317:SF1">
    <property type="entry name" value="HYDROLASE, TATD FAMILY"/>
    <property type="match status" value="1"/>
</dbReference>
<dbReference type="PROSITE" id="PS01091">
    <property type="entry name" value="TATD_3"/>
    <property type="match status" value="1"/>
</dbReference>
<gene>
    <name evidence="5" type="ORF">FS935_14865</name>
</gene>
<comment type="caution">
    <text evidence="5">The sequence shown here is derived from an EMBL/GenBank/DDBJ whole genome shotgun (WGS) entry which is preliminary data.</text>
</comment>
<feature type="binding site" evidence="4">
    <location>
        <position position="158"/>
    </location>
    <ligand>
        <name>a divalent metal cation</name>
        <dbReference type="ChEBI" id="CHEBI:60240"/>
        <label>2</label>
    </ligand>
</feature>
<evidence type="ECO:0000256" key="1">
    <source>
        <dbReference type="ARBA" id="ARBA00009275"/>
    </source>
</evidence>
<proteinExistence type="inferred from homology"/>
<evidence type="ECO:0000313" key="5">
    <source>
        <dbReference type="EMBL" id="TXC89650.1"/>
    </source>
</evidence>
<dbReference type="PIRSF" id="PIRSF005902">
    <property type="entry name" value="DNase_TatD"/>
    <property type="match status" value="1"/>
</dbReference>
<dbReference type="CDD" id="cd01310">
    <property type="entry name" value="TatD_DNAse"/>
    <property type="match status" value="1"/>
</dbReference>
<dbReference type="AlphaFoldDB" id="A0A5C6W032"/>
<keyword evidence="2 4" id="KW-0479">Metal-binding</keyword>
<evidence type="ECO:0000256" key="2">
    <source>
        <dbReference type="ARBA" id="ARBA00022723"/>
    </source>
</evidence>
<feature type="binding site" evidence="4">
    <location>
        <position position="134"/>
    </location>
    <ligand>
        <name>a divalent metal cation</name>
        <dbReference type="ChEBI" id="CHEBI:60240"/>
        <label>2</label>
    </ligand>
</feature>